<evidence type="ECO:0000313" key="6">
    <source>
        <dbReference type="Proteomes" id="UP001372338"/>
    </source>
</evidence>
<organism evidence="5 6">
    <name type="scientific">Crotalaria pallida</name>
    <name type="common">Smooth rattlebox</name>
    <name type="synonym">Crotalaria striata</name>
    <dbReference type="NCBI Taxonomy" id="3830"/>
    <lineage>
        <taxon>Eukaryota</taxon>
        <taxon>Viridiplantae</taxon>
        <taxon>Streptophyta</taxon>
        <taxon>Embryophyta</taxon>
        <taxon>Tracheophyta</taxon>
        <taxon>Spermatophyta</taxon>
        <taxon>Magnoliopsida</taxon>
        <taxon>eudicotyledons</taxon>
        <taxon>Gunneridae</taxon>
        <taxon>Pentapetalae</taxon>
        <taxon>rosids</taxon>
        <taxon>fabids</taxon>
        <taxon>Fabales</taxon>
        <taxon>Fabaceae</taxon>
        <taxon>Papilionoideae</taxon>
        <taxon>50 kb inversion clade</taxon>
        <taxon>genistoids sensu lato</taxon>
        <taxon>core genistoids</taxon>
        <taxon>Crotalarieae</taxon>
        <taxon>Crotalaria</taxon>
    </lineage>
</organism>
<comment type="pathway">
    <text evidence="2">Protein modification; protein ubiquitination.</text>
</comment>
<dbReference type="SMART" id="SM00225">
    <property type="entry name" value="BTB"/>
    <property type="match status" value="1"/>
</dbReference>
<reference evidence="5 6" key="1">
    <citation type="submission" date="2024-01" db="EMBL/GenBank/DDBJ databases">
        <title>The genomes of 5 underutilized Papilionoideae crops provide insights into root nodulation and disease resistanc.</title>
        <authorList>
            <person name="Yuan L."/>
        </authorList>
    </citation>
    <scope>NUCLEOTIDE SEQUENCE [LARGE SCALE GENOMIC DNA]</scope>
    <source>
        <strain evidence="5">ZHUSHIDOU_FW_LH</strain>
        <tissue evidence="5">Leaf</tissue>
    </source>
</reference>
<dbReference type="Pfam" id="PF00651">
    <property type="entry name" value="BTB"/>
    <property type="match status" value="1"/>
</dbReference>
<dbReference type="PROSITE" id="PS50097">
    <property type="entry name" value="BTB"/>
    <property type="match status" value="1"/>
</dbReference>
<dbReference type="EMBL" id="JAYWIO010000002">
    <property type="protein sequence ID" value="KAK7281107.1"/>
    <property type="molecule type" value="Genomic_DNA"/>
</dbReference>
<proteinExistence type="predicted"/>
<feature type="domain" description="BTB" evidence="4">
    <location>
        <begin position="198"/>
        <end position="268"/>
    </location>
</feature>
<dbReference type="InterPro" id="IPR011333">
    <property type="entry name" value="SKP1/BTB/POZ_sf"/>
</dbReference>
<feature type="coiled-coil region" evidence="3">
    <location>
        <begin position="153"/>
        <end position="180"/>
    </location>
</feature>
<sequence length="372" mass="42095">MKVACLLDLFFGKEFGPKAQHGLFLATHPVWSIASPVTLLILGFRVHLYGDTDNTSKFTMQRHSAEKANGRCEKLKRDIEELRSRVNFLKLLPPWDPVFQINPCALFSNHDVFLVPHGDSSPEPIRVHKAILWTLASPSLSLGAPSIDCIVLKEKANGRREKLKRHIEELESKINFLNSCPLGTPYFISTLVLFFSNHNVFLVPHGDSSPGPIRVHKAIFVSRSPYFKAMLESDIEDSQNVTLHVDISYDSLRAFVNYLYTAEACLDDHMAFDLFVAAEKYQVNPLKEYCEKFLIAGLNQENAIANYTFAQEHDAKQLLDSVKVCIAANKYKFIRSEAYANLKRTNLPLVLEILEASITNEINSLEEERVAN</sequence>
<gene>
    <name evidence="5" type="ORF">RIF29_08808</name>
</gene>
<evidence type="ECO:0000256" key="3">
    <source>
        <dbReference type="SAM" id="Coils"/>
    </source>
</evidence>
<accession>A0AAN9IJ59</accession>
<keyword evidence="3" id="KW-0175">Coiled coil</keyword>
<evidence type="ECO:0000259" key="4">
    <source>
        <dbReference type="PROSITE" id="PS50097"/>
    </source>
</evidence>
<dbReference type="SUPFAM" id="SSF54695">
    <property type="entry name" value="POZ domain"/>
    <property type="match status" value="1"/>
</dbReference>
<protein>
    <recommendedName>
        <fullName evidence="4">BTB domain-containing protein</fullName>
    </recommendedName>
</protein>
<dbReference type="PANTHER" id="PTHR24413">
    <property type="entry name" value="SPECKLE-TYPE POZ PROTEIN"/>
    <property type="match status" value="1"/>
</dbReference>
<evidence type="ECO:0000256" key="2">
    <source>
        <dbReference type="ARBA" id="ARBA00004906"/>
    </source>
</evidence>
<keyword evidence="6" id="KW-1185">Reference proteome</keyword>
<dbReference type="Gene3D" id="3.30.710.10">
    <property type="entry name" value="Potassium Channel Kv1.1, Chain A"/>
    <property type="match status" value="1"/>
</dbReference>
<dbReference type="AlphaFoldDB" id="A0AAN9IJ59"/>
<dbReference type="InterPro" id="IPR000210">
    <property type="entry name" value="BTB/POZ_dom"/>
</dbReference>
<dbReference type="CDD" id="cd18186">
    <property type="entry name" value="BTB_POZ_ZBTB_KLHL-like"/>
    <property type="match status" value="1"/>
</dbReference>
<evidence type="ECO:0000256" key="1">
    <source>
        <dbReference type="ARBA" id="ARBA00004184"/>
    </source>
</evidence>
<comment type="subcellular location">
    <subcellularLocation>
        <location evidence="1">Endomembrane system</location>
        <topology evidence="1">Peripheral membrane protein</topology>
    </subcellularLocation>
</comment>
<feature type="coiled-coil region" evidence="3">
    <location>
        <begin position="65"/>
        <end position="92"/>
    </location>
</feature>
<evidence type="ECO:0000313" key="5">
    <source>
        <dbReference type="EMBL" id="KAK7281107.1"/>
    </source>
</evidence>
<dbReference type="Gene3D" id="1.25.40.420">
    <property type="match status" value="1"/>
</dbReference>
<comment type="caution">
    <text evidence="5">The sequence shown here is derived from an EMBL/GenBank/DDBJ whole genome shotgun (WGS) entry which is preliminary data.</text>
</comment>
<dbReference type="GO" id="GO:0012505">
    <property type="term" value="C:endomembrane system"/>
    <property type="evidence" value="ECO:0007669"/>
    <property type="project" value="UniProtKB-SubCell"/>
</dbReference>
<dbReference type="Proteomes" id="UP001372338">
    <property type="component" value="Unassembled WGS sequence"/>
</dbReference>
<name>A0AAN9IJ59_CROPI</name>